<protein>
    <submittedName>
        <fullName evidence="2">Uncharacterized protein</fullName>
    </submittedName>
</protein>
<dbReference type="EMBL" id="LSNE01000003">
    <property type="protein sequence ID" value="KXI29569.1"/>
    <property type="molecule type" value="Genomic_DNA"/>
</dbReference>
<organism evidence="2 3">
    <name type="scientific">Paraglaciecola hydrolytica</name>
    <dbReference type="NCBI Taxonomy" id="1799789"/>
    <lineage>
        <taxon>Bacteria</taxon>
        <taxon>Pseudomonadati</taxon>
        <taxon>Pseudomonadota</taxon>
        <taxon>Gammaproteobacteria</taxon>
        <taxon>Alteromonadales</taxon>
        <taxon>Alteromonadaceae</taxon>
        <taxon>Paraglaciecola</taxon>
    </lineage>
</organism>
<keyword evidence="1" id="KW-0812">Transmembrane</keyword>
<keyword evidence="3" id="KW-1185">Reference proteome</keyword>
<reference evidence="3" key="1">
    <citation type="submission" date="2016-02" db="EMBL/GenBank/DDBJ databases">
        <authorList>
            <person name="Schultz-Johansen M."/>
            <person name="Glaring M.A."/>
            <person name="Bech P.K."/>
            <person name="Stougaard P."/>
        </authorList>
    </citation>
    <scope>NUCLEOTIDE SEQUENCE [LARGE SCALE GENOMIC DNA]</scope>
    <source>
        <strain evidence="3">S66</strain>
    </source>
</reference>
<dbReference type="OrthoDB" id="6101333at2"/>
<proteinExistence type="predicted"/>
<sequence length="174" mass="20156">MRQGIIGYSNPAKTTGFLSLSAMGDWFIEHIEIVLVILCFFGYQYFEYQRQQNATAIVQNPQKYDFLFVDYFVLNKNSDPRHRYVPLKVLSVDQQNVTFKIGNIAHSTAVSPSQHMKFDSAMHRNFYRANTLSLSKDKIANLYNSGIIYDARRPRNIYIDGWVVLTLAELNTEK</sequence>
<keyword evidence="1" id="KW-0472">Membrane</keyword>
<evidence type="ECO:0000256" key="1">
    <source>
        <dbReference type="SAM" id="Phobius"/>
    </source>
</evidence>
<name>A0A136A2U2_9ALTE</name>
<feature type="transmembrane region" description="Helical" evidence="1">
    <location>
        <begin position="26"/>
        <end position="46"/>
    </location>
</feature>
<dbReference type="Proteomes" id="UP000070299">
    <property type="component" value="Unassembled WGS sequence"/>
</dbReference>
<evidence type="ECO:0000313" key="2">
    <source>
        <dbReference type="EMBL" id="KXI29569.1"/>
    </source>
</evidence>
<accession>A0A136A2U2</accession>
<evidence type="ECO:0000313" key="3">
    <source>
        <dbReference type="Proteomes" id="UP000070299"/>
    </source>
</evidence>
<gene>
    <name evidence="2" type="ORF">AX660_05810</name>
</gene>
<dbReference type="AlphaFoldDB" id="A0A136A2U2"/>
<keyword evidence="1" id="KW-1133">Transmembrane helix</keyword>
<dbReference type="RefSeq" id="WP_068372266.1">
    <property type="nucleotide sequence ID" value="NZ_LSNE01000003.1"/>
</dbReference>
<comment type="caution">
    <text evidence="2">The sequence shown here is derived from an EMBL/GenBank/DDBJ whole genome shotgun (WGS) entry which is preliminary data.</text>
</comment>